<dbReference type="AlphaFoldDB" id="A0A4E9EEH9"/>
<dbReference type="Proteomes" id="UP000746612">
    <property type="component" value="Unassembled WGS sequence"/>
</dbReference>
<reference evidence="1" key="2">
    <citation type="submission" date="2021-03" db="EMBL/GenBank/DDBJ databases">
        <authorList>
            <person name="Alouane T."/>
            <person name="Langin T."/>
            <person name="Bonhomme L."/>
        </authorList>
    </citation>
    <scope>NUCLEOTIDE SEQUENCE</scope>
    <source>
        <strain evidence="1">MDC_Fg202</strain>
    </source>
</reference>
<proteinExistence type="predicted"/>
<dbReference type="EMBL" id="CAAKMV010000151">
    <property type="protein sequence ID" value="VIO61143.1"/>
    <property type="molecule type" value="Genomic_DNA"/>
</dbReference>
<accession>A0A4E9EEH9</accession>
<name>A0A4E9EEH9_GIBZA</name>
<protein>
    <submittedName>
        <fullName evidence="2">Uncharacterized protein</fullName>
    </submittedName>
</protein>
<sequence length="123" mass="13629">MASSPYVNAPTNFNMEVDVDSIDTKTERGVGEKGNRPVTQLFVHVLSRTLTRPDKLPAEPFAEGSKRLVKYQLWVQLFTEQLADMALPLSLITVVALLGISNSLQTGLMKESKVIVQILLFVL</sequence>
<gene>
    <name evidence="2" type="ORF">FUG_LOCUS428799</name>
    <name evidence="1" type="ORF">MDCFG202_LOCUS137461</name>
</gene>
<organism evidence="2">
    <name type="scientific">Gibberella zeae</name>
    <name type="common">Wheat head blight fungus</name>
    <name type="synonym">Fusarium graminearum</name>
    <dbReference type="NCBI Taxonomy" id="5518"/>
    <lineage>
        <taxon>Eukaryota</taxon>
        <taxon>Fungi</taxon>
        <taxon>Dikarya</taxon>
        <taxon>Ascomycota</taxon>
        <taxon>Pezizomycotina</taxon>
        <taxon>Sordariomycetes</taxon>
        <taxon>Hypocreomycetidae</taxon>
        <taxon>Hypocreales</taxon>
        <taxon>Nectriaceae</taxon>
        <taxon>Fusarium</taxon>
    </lineage>
</organism>
<evidence type="ECO:0000313" key="2">
    <source>
        <dbReference type="EMBL" id="VIO61143.1"/>
    </source>
</evidence>
<reference evidence="2" key="1">
    <citation type="submission" date="2019-04" db="EMBL/GenBank/DDBJ databases">
        <authorList>
            <person name="Melise S."/>
            <person name="Noan J."/>
            <person name="Okalmin O."/>
        </authorList>
    </citation>
    <scope>NUCLEOTIDE SEQUENCE</scope>
    <source>
        <strain evidence="2">FN9</strain>
    </source>
</reference>
<evidence type="ECO:0000313" key="1">
    <source>
        <dbReference type="EMBL" id="CAG1974565.1"/>
    </source>
</evidence>
<dbReference type="EMBL" id="CAJPIJ010000097">
    <property type="protein sequence ID" value="CAG1974565.1"/>
    <property type="molecule type" value="Genomic_DNA"/>
</dbReference>